<sequence length="307" mass="34304">MSYWADLAASRLATEDKVGTQRSCIEELIGVKQSAAGPEVRLNGRPRVERAQQKIRHGEKDKDQGQAALPPQAPAVTVMIMIWPHSDQDLNLPQMLVEFKWKRDSPHILNTFIGAHMHWERGEGRTVHAVFFKHPAETETEWMQTHITFLPSRTSWLVRHVSSIDGSDVGPKPVVLKFNSDGCRVLLERQKSWLSTTHSLSRPPPSPADKTKQALVHPWRNSNPPGMSITPCLVVLAVTQSDIGQPTDSPIPWSSMTTLALLEEVVSEFGMAPPRKILSALCALSSLPELSRFFPAILFEEALHRDI</sequence>
<protein>
    <submittedName>
        <fullName evidence="2">Uncharacterized protein</fullName>
    </submittedName>
</protein>
<reference evidence="2" key="1">
    <citation type="submission" date="2023-03" db="EMBL/GenBank/DDBJ databases">
        <title>Massive genome expansion in bonnet fungi (Mycena s.s.) driven by repeated elements and novel gene families across ecological guilds.</title>
        <authorList>
            <consortium name="Lawrence Berkeley National Laboratory"/>
            <person name="Harder C.B."/>
            <person name="Miyauchi S."/>
            <person name="Viragh M."/>
            <person name="Kuo A."/>
            <person name="Thoen E."/>
            <person name="Andreopoulos B."/>
            <person name="Lu D."/>
            <person name="Skrede I."/>
            <person name="Drula E."/>
            <person name="Henrissat B."/>
            <person name="Morin E."/>
            <person name="Kohler A."/>
            <person name="Barry K."/>
            <person name="LaButti K."/>
            <person name="Morin E."/>
            <person name="Salamov A."/>
            <person name="Lipzen A."/>
            <person name="Mereny Z."/>
            <person name="Hegedus B."/>
            <person name="Baldrian P."/>
            <person name="Stursova M."/>
            <person name="Weitz H."/>
            <person name="Taylor A."/>
            <person name="Grigoriev I.V."/>
            <person name="Nagy L.G."/>
            <person name="Martin F."/>
            <person name="Kauserud H."/>
        </authorList>
    </citation>
    <scope>NUCLEOTIDE SEQUENCE</scope>
    <source>
        <strain evidence="2">9284</strain>
    </source>
</reference>
<name>A0AAD7BBI4_9AGAR</name>
<dbReference type="AlphaFoldDB" id="A0AAD7BBI4"/>
<organism evidence="2 3">
    <name type="scientific">Roridomyces roridus</name>
    <dbReference type="NCBI Taxonomy" id="1738132"/>
    <lineage>
        <taxon>Eukaryota</taxon>
        <taxon>Fungi</taxon>
        <taxon>Dikarya</taxon>
        <taxon>Basidiomycota</taxon>
        <taxon>Agaricomycotina</taxon>
        <taxon>Agaricomycetes</taxon>
        <taxon>Agaricomycetidae</taxon>
        <taxon>Agaricales</taxon>
        <taxon>Marasmiineae</taxon>
        <taxon>Mycenaceae</taxon>
        <taxon>Roridomyces</taxon>
    </lineage>
</organism>
<accession>A0AAD7BBI4</accession>
<feature type="region of interest" description="Disordered" evidence="1">
    <location>
        <begin position="50"/>
        <end position="69"/>
    </location>
</feature>
<evidence type="ECO:0000256" key="1">
    <source>
        <dbReference type="SAM" id="MobiDB-lite"/>
    </source>
</evidence>
<dbReference type="EMBL" id="JARKIF010000023">
    <property type="protein sequence ID" value="KAJ7615816.1"/>
    <property type="molecule type" value="Genomic_DNA"/>
</dbReference>
<evidence type="ECO:0000313" key="3">
    <source>
        <dbReference type="Proteomes" id="UP001221142"/>
    </source>
</evidence>
<dbReference type="Proteomes" id="UP001221142">
    <property type="component" value="Unassembled WGS sequence"/>
</dbReference>
<feature type="compositionally biased region" description="Basic and acidic residues" evidence="1">
    <location>
        <begin position="50"/>
        <end position="64"/>
    </location>
</feature>
<comment type="caution">
    <text evidence="2">The sequence shown here is derived from an EMBL/GenBank/DDBJ whole genome shotgun (WGS) entry which is preliminary data.</text>
</comment>
<keyword evidence="3" id="KW-1185">Reference proteome</keyword>
<evidence type="ECO:0000313" key="2">
    <source>
        <dbReference type="EMBL" id="KAJ7615816.1"/>
    </source>
</evidence>
<gene>
    <name evidence="2" type="ORF">FB45DRAFT_1008097</name>
</gene>
<proteinExistence type="predicted"/>